<gene>
    <name evidence="1" type="ORF">WN50_16850</name>
</gene>
<dbReference type="AlphaFoldDB" id="A0A0F5YDY7"/>
<organism evidence="1 2">
    <name type="scientific">Limnoraphis robusta CS-951</name>
    <dbReference type="NCBI Taxonomy" id="1637645"/>
    <lineage>
        <taxon>Bacteria</taxon>
        <taxon>Bacillati</taxon>
        <taxon>Cyanobacteriota</taxon>
        <taxon>Cyanophyceae</taxon>
        <taxon>Oscillatoriophycideae</taxon>
        <taxon>Oscillatoriales</taxon>
        <taxon>Sirenicapillariaceae</taxon>
        <taxon>Limnoraphis</taxon>
    </lineage>
</organism>
<dbReference type="Proteomes" id="UP000033607">
    <property type="component" value="Unassembled WGS sequence"/>
</dbReference>
<comment type="caution">
    <text evidence="1">The sequence shown here is derived from an EMBL/GenBank/DDBJ whole genome shotgun (WGS) entry which is preliminary data.</text>
</comment>
<dbReference type="EMBL" id="LATL02000094">
    <property type="protein sequence ID" value="KKD36983.1"/>
    <property type="molecule type" value="Genomic_DNA"/>
</dbReference>
<name>A0A0F5YDY7_9CYAN</name>
<dbReference type="PATRIC" id="fig|1637645.4.peg.1903"/>
<dbReference type="OrthoDB" id="9771212at2"/>
<dbReference type="InterPro" id="IPR014998">
    <property type="entry name" value="DUF1848"/>
</dbReference>
<dbReference type="RefSeq" id="WP_046279748.1">
    <property type="nucleotide sequence ID" value="NZ_LATL02000094.1"/>
</dbReference>
<protein>
    <recommendedName>
        <fullName evidence="3">DUF1848 domain-containing protein</fullName>
    </recommendedName>
</protein>
<reference evidence="1 2" key="1">
    <citation type="submission" date="2015-06" db="EMBL/GenBank/DDBJ databases">
        <title>Draft genome assembly of filamentous brackish cyanobacterium Limnoraphis robusta strain CS-951.</title>
        <authorList>
            <person name="Willis A."/>
            <person name="Parks M."/>
            <person name="Burford M.A."/>
        </authorList>
    </citation>
    <scope>NUCLEOTIDE SEQUENCE [LARGE SCALE GENOMIC DNA]</scope>
    <source>
        <strain evidence="1 2">CS-951</strain>
    </source>
</reference>
<dbReference type="Pfam" id="PF08902">
    <property type="entry name" value="DUF1848"/>
    <property type="match status" value="1"/>
</dbReference>
<sequence>MKIISASRRTDIPAFYSQWFLNRIEAEFCHRLNPVSKQVYRVSLRPEDCLAIVFWTRYPRQLMPYLDLLKNRGYCFYFHFTITGYKKAIENHNPPLKLAIQAFQELSQQLSSHQVQWRYDPIILSNITPESYHLEQFDYLSQQLEGYTQRCYFSFVDFYQKTERNLGKVARQNQIQFQHPTLEKQKQLVEKIRDIATSRGITLYSCCNDQLVGEGVEKAHCIDFDLLQKLQPDIHHRLKAAPTRQDCGCVESADIGVYETCTFGCQYCYATNNHETAVKRLQEHDPSDTVLWRPPELFGIDLITREYTKKQKKTEIINPFLF</sequence>
<proteinExistence type="predicted"/>
<evidence type="ECO:0000313" key="2">
    <source>
        <dbReference type="Proteomes" id="UP000033607"/>
    </source>
</evidence>
<evidence type="ECO:0000313" key="1">
    <source>
        <dbReference type="EMBL" id="KKD36983.1"/>
    </source>
</evidence>
<accession>A0A0F5YDY7</accession>
<evidence type="ECO:0008006" key="3">
    <source>
        <dbReference type="Google" id="ProtNLM"/>
    </source>
</evidence>